<comment type="cofactor">
    <cofactor evidence="1 9">
        <name>heme</name>
        <dbReference type="ChEBI" id="CHEBI:30413"/>
    </cofactor>
</comment>
<proteinExistence type="inferred from homology"/>
<evidence type="ECO:0000256" key="9">
    <source>
        <dbReference type="PIRSR" id="PIRSR602401-1"/>
    </source>
</evidence>
<keyword evidence="6 10" id="KW-0560">Oxidoreductase</keyword>
<keyword evidence="5 9" id="KW-0479">Metal-binding</keyword>
<evidence type="ECO:0000256" key="3">
    <source>
        <dbReference type="ARBA" id="ARBA00010617"/>
    </source>
</evidence>
<dbReference type="PANTHER" id="PTHR46300">
    <property type="entry name" value="P450, PUTATIVE (EUROFUNG)-RELATED-RELATED"/>
    <property type="match status" value="1"/>
</dbReference>
<dbReference type="InterPro" id="IPR050364">
    <property type="entry name" value="Cytochrome_P450_fung"/>
</dbReference>
<dbReference type="Pfam" id="PF00067">
    <property type="entry name" value="p450"/>
    <property type="match status" value="1"/>
</dbReference>
<evidence type="ECO:0000256" key="7">
    <source>
        <dbReference type="ARBA" id="ARBA00023004"/>
    </source>
</evidence>
<dbReference type="InterPro" id="IPR036396">
    <property type="entry name" value="Cyt_P450_sf"/>
</dbReference>
<keyword evidence="8 10" id="KW-0503">Monooxygenase</keyword>
<keyword evidence="4 9" id="KW-0349">Heme</keyword>
<comment type="similarity">
    <text evidence="3 10">Belongs to the cytochrome P450 family.</text>
</comment>
<dbReference type="InterPro" id="IPR002401">
    <property type="entry name" value="Cyt_P450_E_grp-I"/>
</dbReference>
<evidence type="ECO:0000256" key="10">
    <source>
        <dbReference type="RuleBase" id="RU000461"/>
    </source>
</evidence>
<dbReference type="PRINTS" id="PR00463">
    <property type="entry name" value="EP450I"/>
</dbReference>
<dbReference type="GO" id="GO:0004497">
    <property type="term" value="F:monooxygenase activity"/>
    <property type="evidence" value="ECO:0007669"/>
    <property type="project" value="UniProtKB-KW"/>
</dbReference>
<evidence type="ECO:0000313" key="12">
    <source>
        <dbReference type="Proteomes" id="UP000076738"/>
    </source>
</evidence>
<dbReference type="AlphaFoldDB" id="A0A167QGI5"/>
<reference evidence="11 12" key="1">
    <citation type="journal article" date="2016" name="Mol. Biol. Evol.">
        <title>Comparative Genomics of Early-Diverging Mushroom-Forming Fungi Provides Insights into the Origins of Lignocellulose Decay Capabilities.</title>
        <authorList>
            <person name="Nagy L.G."/>
            <person name="Riley R."/>
            <person name="Tritt A."/>
            <person name="Adam C."/>
            <person name="Daum C."/>
            <person name="Floudas D."/>
            <person name="Sun H."/>
            <person name="Yadav J.S."/>
            <person name="Pangilinan J."/>
            <person name="Larsson K.H."/>
            <person name="Matsuura K."/>
            <person name="Barry K."/>
            <person name="Labutti K."/>
            <person name="Kuo R."/>
            <person name="Ohm R.A."/>
            <person name="Bhattacharya S.S."/>
            <person name="Shirouzu T."/>
            <person name="Yoshinaga Y."/>
            <person name="Martin F.M."/>
            <person name="Grigoriev I.V."/>
            <person name="Hibbett D.S."/>
        </authorList>
    </citation>
    <scope>NUCLEOTIDE SEQUENCE [LARGE SCALE GENOMIC DNA]</scope>
    <source>
        <strain evidence="11 12">TUFC12733</strain>
    </source>
</reference>
<evidence type="ECO:0000313" key="11">
    <source>
        <dbReference type="EMBL" id="KZO99738.1"/>
    </source>
</evidence>
<dbReference type="PROSITE" id="PS00086">
    <property type="entry name" value="CYTOCHROME_P450"/>
    <property type="match status" value="1"/>
</dbReference>
<dbReference type="Proteomes" id="UP000076738">
    <property type="component" value="Unassembled WGS sequence"/>
</dbReference>
<accession>A0A167QGI5</accession>
<dbReference type="SUPFAM" id="SSF48264">
    <property type="entry name" value="Cytochrome P450"/>
    <property type="match status" value="1"/>
</dbReference>
<keyword evidence="7 9" id="KW-0408">Iron</keyword>
<organism evidence="11 12">
    <name type="scientific">Calocera viscosa (strain TUFC12733)</name>
    <dbReference type="NCBI Taxonomy" id="1330018"/>
    <lineage>
        <taxon>Eukaryota</taxon>
        <taxon>Fungi</taxon>
        <taxon>Dikarya</taxon>
        <taxon>Basidiomycota</taxon>
        <taxon>Agaricomycotina</taxon>
        <taxon>Dacrymycetes</taxon>
        <taxon>Dacrymycetales</taxon>
        <taxon>Dacrymycetaceae</taxon>
        <taxon>Calocera</taxon>
    </lineage>
</organism>
<dbReference type="GO" id="GO:0020037">
    <property type="term" value="F:heme binding"/>
    <property type="evidence" value="ECO:0007669"/>
    <property type="project" value="InterPro"/>
</dbReference>
<protein>
    <submittedName>
        <fullName evidence="11">Cytochrome P450</fullName>
    </submittedName>
</protein>
<dbReference type="GO" id="GO:0016705">
    <property type="term" value="F:oxidoreductase activity, acting on paired donors, with incorporation or reduction of molecular oxygen"/>
    <property type="evidence" value="ECO:0007669"/>
    <property type="project" value="InterPro"/>
</dbReference>
<feature type="binding site" description="axial binding residue" evidence="9">
    <location>
        <position position="77"/>
    </location>
    <ligand>
        <name>heme</name>
        <dbReference type="ChEBI" id="CHEBI:30413"/>
    </ligand>
    <ligandPart>
        <name>Fe</name>
        <dbReference type="ChEBI" id="CHEBI:18248"/>
    </ligandPart>
</feature>
<evidence type="ECO:0000256" key="1">
    <source>
        <dbReference type="ARBA" id="ARBA00001971"/>
    </source>
</evidence>
<dbReference type="EMBL" id="KV417271">
    <property type="protein sequence ID" value="KZO99738.1"/>
    <property type="molecule type" value="Genomic_DNA"/>
</dbReference>
<name>A0A167QGI5_CALVF</name>
<dbReference type="InterPro" id="IPR001128">
    <property type="entry name" value="Cyt_P450"/>
</dbReference>
<evidence type="ECO:0000256" key="8">
    <source>
        <dbReference type="ARBA" id="ARBA00023033"/>
    </source>
</evidence>
<comment type="pathway">
    <text evidence="2">Secondary metabolite biosynthesis.</text>
</comment>
<evidence type="ECO:0000256" key="2">
    <source>
        <dbReference type="ARBA" id="ARBA00005179"/>
    </source>
</evidence>
<keyword evidence="12" id="KW-1185">Reference proteome</keyword>
<dbReference type="GO" id="GO:0005506">
    <property type="term" value="F:iron ion binding"/>
    <property type="evidence" value="ECO:0007669"/>
    <property type="project" value="InterPro"/>
</dbReference>
<dbReference type="OrthoDB" id="2789670at2759"/>
<dbReference type="Gene3D" id="1.10.630.10">
    <property type="entry name" value="Cytochrome P450"/>
    <property type="match status" value="1"/>
</dbReference>
<dbReference type="PANTHER" id="PTHR46300:SF7">
    <property type="entry name" value="P450, PUTATIVE (EUROFUNG)-RELATED"/>
    <property type="match status" value="1"/>
</dbReference>
<dbReference type="InterPro" id="IPR017972">
    <property type="entry name" value="Cyt_P450_CS"/>
</dbReference>
<gene>
    <name evidence="11" type="ORF">CALVIDRAFT_534174</name>
</gene>
<sequence length="92" mass="10228">MGVIHTASEDFEYQGYIISKGTYLIDNIWGQTRDTSVYQNPEEFDPTRFLDASGNLLPVTPDTRLDLLGFGHGRRICPGKDFAVNGIFIACA</sequence>
<evidence type="ECO:0000256" key="6">
    <source>
        <dbReference type="ARBA" id="ARBA00023002"/>
    </source>
</evidence>
<evidence type="ECO:0000256" key="4">
    <source>
        <dbReference type="ARBA" id="ARBA00022617"/>
    </source>
</evidence>
<dbReference type="STRING" id="1330018.A0A167QGI5"/>
<evidence type="ECO:0000256" key="5">
    <source>
        <dbReference type="ARBA" id="ARBA00022723"/>
    </source>
</evidence>